<sequence>MLLTVRVSKHGSGSQFYASDPMAGPPSQPHLMDDIQHQLGGQTWQFPPDRLAKVLSAKTRPNTRPNTPSTHYSTIDSLKNYKCTIESDSHKAALEKAQRLFLSRDTPQYLSTGKNEVEHYQGVVSLLNDGLDSCRRSGLGTGETIFSELMFWAWAKPVGDKDDGARAIAPDVVGALGTEEPTELFWSPKPGKRGLKIPVEVKKSWFRLVKQAGTCARALFSAHPLRQFVLVIGYNHAEYAMRFLVFHRGGLTASTPLLLDTKAGQNDFILLLSAILTWKTPQDAGFPAWCNENQIFLPKIHSSPIDIARILHHTSCIRGRAPEFITFVFPFPPTRKQQSKPLYLLKTSVSQQILGFYGHDRAPPKTGDAGAVSSEQGNERGIVKVLTAQLAKFKVTGHRSKKKKSSELNDNASLAQLGVDDSSAELSVDGLPADNVPTIQISRIAASQQYAPSATRSPAPTNRNNFNVDGLKLGDYAVLKLSWNPGRGPEHEPVEPKLLAQCGGMFGVPHHYYSFLAHHQDNYPTTNHLFLPSGESNTDKNLHWNIFKVKDDSLDNPDRRSLLGHVIAHAGHSLVTAQDFRSLMRAIVHAHLGYYNMCQKDFQHRDINIGNVLMVDEPIKTERFQIPNPNKTQKMILDLCKKLNISDDCVGFVIDGDMAVNWATYFEEPHTGGKSGTLEFMSNELLLKAPTKHYHSPVDDYNSFYFVAQWACAFNASSSPKDMTSLQLLRSWLGSGGLRALATSEVAGPIDLSEEDYGAFLVQAQPFLRDWSKALGQLVNEWNKMKKMDISKGNSRDSFRSIVDLDCNSASHLTCILVGNKVDVCEEDLTPSESNPAGSTGHARTSSSSPAKKRQRQVPTELFANEEGSLFVESSAKSGLNVEAAFEQAAKFILDKVKGRVFDEDDLRVLSSRDR</sequence>
<gene>
    <name evidence="3" type="ORF">D9757_008426</name>
</gene>
<name>A0A8H5M7C8_9AGAR</name>
<organism evidence="3 4">
    <name type="scientific">Collybiopsis confluens</name>
    <dbReference type="NCBI Taxonomy" id="2823264"/>
    <lineage>
        <taxon>Eukaryota</taxon>
        <taxon>Fungi</taxon>
        <taxon>Dikarya</taxon>
        <taxon>Basidiomycota</taxon>
        <taxon>Agaricomycotina</taxon>
        <taxon>Agaricomycetes</taxon>
        <taxon>Agaricomycetidae</taxon>
        <taxon>Agaricales</taxon>
        <taxon>Marasmiineae</taxon>
        <taxon>Omphalotaceae</taxon>
        <taxon>Collybiopsis</taxon>
    </lineage>
</organism>
<dbReference type="OrthoDB" id="3182677at2759"/>
<dbReference type="EMBL" id="JAACJN010000048">
    <property type="protein sequence ID" value="KAF5383376.1"/>
    <property type="molecule type" value="Genomic_DNA"/>
</dbReference>
<dbReference type="PANTHER" id="PTHR38248:SF2">
    <property type="entry name" value="FUNK1 11"/>
    <property type="match status" value="1"/>
</dbReference>
<evidence type="ECO:0000256" key="1">
    <source>
        <dbReference type="SAM" id="MobiDB-lite"/>
    </source>
</evidence>
<dbReference type="Gene3D" id="3.40.50.300">
    <property type="entry name" value="P-loop containing nucleotide triphosphate hydrolases"/>
    <property type="match status" value="1"/>
</dbReference>
<feature type="compositionally biased region" description="Polar residues" evidence="1">
    <location>
        <begin position="831"/>
        <end position="850"/>
    </location>
</feature>
<dbReference type="InterPro" id="IPR027417">
    <property type="entry name" value="P-loop_NTPase"/>
</dbReference>
<evidence type="ECO:0000313" key="3">
    <source>
        <dbReference type="EMBL" id="KAF5383376.1"/>
    </source>
</evidence>
<dbReference type="InterPro" id="IPR011009">
    <property type="entry name" value="Kinase-like_dom_sf"/>
</dbReference>
<feature type="region of interest" description="Disordered" evidence="1">
    <location>
        <begin position="829"/>
        <end position="858"/>
    </location>
</feature>
<dbReference type="SUPFAM" id="SSF52540">
    <property type="entry name" value="P-loop containing nucleoside triphosphate hydrolases"/>
    <property type="match status" value="1"/>
</dbReference>
<dbReference type="Proteomes" id="UP000518752">
    <property type="component" value="Unassembled WGS sequence"/>
</dbReference>
<proteinExistence type="predicted"/>
<protein>
    <recommendedName>
        <fullName evidence="2">Fungal-type protein kinase domain-containing protein</fullName>
    </recommendedName>
</protein>
<dbReference type="AlphaFoldDB" id="A0A8H5M7C8"/>
<dbReference type="Pfam" id="PF00071">
    <property type="entry name" value="Ras"/>
    <property type="match status" value="1"/>
</dbReference>
<evidence type="ECO:0000313" key="4">
    <source>
        <dbReference type="Proteomes" id="UP000518752"/>
    </source>
</evidence>
<evidence type="ECO:0000259" key="2">
    <source>
        <dbReference type="Pfam" id="PF17667"/>
    </source>
</evidence>
<dbReference type="SUPFAM" id="SSF56112">
    <property type="entry name" value="Protein kinase-like (PK-like)"/>
    <property type="match status" value="1"/>
</dbReference>
<dbReference type="InterPro" id="IPR001806">
    <property type="entry name" value="Small_GTPase"/>
</dbReference>
<dbReference type="Pfam" id="PF17667">
    <property type="entry name" value="Pkinase_fungal"/>
    <property type="match status" value="1"/>
</dbReference>
<dbReference type="InterPro" id="IPR040976">
    <property type="entry name" value="Pkinase_fungal"/>
</dbReference>
<keyword evidence="4" id="KW-1185">Reference proteome</keyword>
<dbReference type="PANTHER" id="PTHR38248">
    <property type="entry name" value="FUNK1 6"/>
    <property type="match status" value="1"/>
</dbReference>
<accession>A0A8H5M7C8</accession>
<dbReference type="PRINTS" id="PR00449">
    <property type="entry name" value="RASTRNSFRMNG"/>
</dbReference>
<dbReference type="SMART" id="SM00175">
    <property type="entry name" value="RAB"/>
    <property type="match status" value="1"/>
</dbReference>
<feature type="domain" description="Fungal-type protein kinase" evidence="2">
    <location>
        <begin position="549"/>
        <end position="712"/>
    </location>
</feature>
<dbReference type="GO" id="GO:0003924">
    <property type="term" value="F:GTPase activity"/>
    <property type="evidence" value="ECO:0007669"/>
    <property type="project" value="InterPro"/>
</dbReference>
<reference evidence="3 4" key="1">
    <citation type="journal article" date="2020" name="ISME J.">
        <title>Uncovering the hidden diversity of litter-decomposition mechanisms in mushroom-forming fungi.</title>
        <authorList>
            <person name="Floudas D."/>
            <person name="Bentzer J."/>
            <person name="Ahren D."/>
            <person name="Johansson T."/>
            <person name="Persson P."/>
            <person name="Tunlid A."/>
        </authorList>
    </citation>
    <scope>NUCLEOTIDE SEQUENCE [LARGE SCALE GENOMIC DNA]</scope>
    <source>
        <strain evidence="3 4">CBS 406.79</strain>
    </source>
</reference>
<dbReference type="GO" id="GO:0005525">
    <property type="term" value="F:GTP binding"/>
    <property type="evidence" value="ECO:0007669"/>
    <property type="project" value="InterPro"/>
</dbReference>
<comment type="caution">
    <text evidence="3">The sequence shown here is derived from an EMBL/GenBank/DDBJ whole genome shotgun (WGS) entry which is preliminary data.</text>
</comment>